<gene>
    <name evidence="1" type="ORF">Q765_17055</name>
</gene>
<dbReference type="RefSeq" id="WP_020214334.1">
    <property type="nucleotide sequence ID" value="NZ_JRLX01000024.1"/>
</dbReference>
<organism evidence="1 2">
    <name type="scientific">Flavobacterium rivuli WB 3.3-2 = DSM 21788</name>
    <dbReference type="NCBI Taxonomy" id="1121895"/>
    <lineage>
        <taxon>Bacteria</taxon>
        <taxon>Pseudomonadati</taxon>
        <taxon>Bacteroidota</taxon>
        <taxon>Flavobacteriia</taxon>
        <taxon>Flavobacteriales</taxon>
        <taxon>Flavobacteriaceae</taxon>
        <taxon>Flavobacterium</taxon>
    </lineage>
</organism>
<keyword evidence="2" id="KW-1185">Reference proteome</keyword>
<dbReference type="EMBL" id="JRLX01000024">
    <property type="protein sequence ID" value="KGO85322.1"/>
    <property type="molecule type" value="Genomic_DNA"/>
</dbReference>
<proteinExistence type="predicted"/>
<name>A0A0A2LY60_9FLAO</name>
<accession>A0A0A2LY60</accession>
<evidence type="ECO:0000313" key="1">
    <source>
        <dbReference type="EMBL" id="KGO85322.1"/>
    </source>
</evidence>
<protein>
    <submittedName>
        <fullName evidence="1">Uncharacterized protein</fullName>
    </submittedName>
</protein>
<dbReference type="STRING" id="1121895.GCA_000378485_03171"/>
<reference evidence="1 2" key="1">
    <citation type="submission" date="2013-09" db="EMBL/GenBank/DDBJ databases">
        <authorList>
            <person name="Zeng Z."/>
            <person name="Chen C."/>
        </authorList>
    </citation>
    <scope>NUCLEOTIDE SEQUENCE [LARGE SCALE GENOMIC DNA]</scope>
    <source>
        <strain evidence="1 2">WB 3.3-2</strain>
    </source>
</reference>
<dbReference type="Proteomes" id="UP000030152">
    <property type="component" value="Unassembled WGS sequence"/>
</dbReference>
<comment type="caution">
    <text evidence="1">The sequence shown here is derived from an EMBL/GenBank/DDBJ whole genome shotgun (WGS) entry which is preliminary data.</text>
</comment>
<sequence length="61" mass="7093">MARNWMVYLTENGKLLFDAIKIDGAELAQQYKKILGSGRYEKMIDSLLDLVMFHEAIENEK</sequence>
<evidence type="ECO:0000313" key="2">
    <source>
        <dbReference type="Proteomes" id="UP000030152"/>
    </source>
</evidence>
<dbReference type="AlphaFoldDB" id="A0A0A2LY60"/>